<name>A0AAF0Y0Z6_9TREE</name>
<dbReference type="RefSeq" id="XP_062623889.1">
    <property type="nucleotide sequence ID" value="XM_062767905.1"/>
</dbReference>
<feature type="signal peptide" evidence="1">
    <location>
        <begin position="1"/>
        <end position="21"/>
    </location>
</feature>
<evidence type="ECO:0000256" key="1">
    <source>
        <dbReference type="SAM" id="SignalP"/>
    </source>
</evidence>
<dbReference type="GeneID" id="87804670"/>
<feature type="chain" id="PRO_5042266468" evidence="1">
    <location>
        <begin position="22"/>
        <end position="160"/>
    </location>
</feature>
<gene>
    <name evidence="2" type="ORF">LOC62_01G001415</name>
</gene>
<proteinExistence type="predicted"/>
<dbReference type="Proteomes" id="UP000827549">
    <property type="component" value="Chromosome 1"/>
</dbReference>
<protein>
    <submittedName>
        <fullName evidence="2">Uncharacterized protein</fullName>
    </submittedName>
</protein>
<keyword evidence="3" id="KW-1185">Reference proteome</keyword>
<reference evidence="2" key="1">
    <citation type="submission" date="2023-10" db="EMBL/GenBank/DDBJ databases">
        <authorList>
            <person name="Noh H."/>
        </authorList>
    </citation>
    <scope>NUCLEOTIDE SEQUENCE</scope>
    <source>
        <strain evidence="2">DUCC4014</strain>
    </source>
</reference>
<accession>A0AAF0Y0Z6</accession>
<keyword evidence="1" id="KW-0732">Signal</keyword>
<organism evidence="2 3">
    <name type="scientific">Vanrija pseudolonga</name>
    <dbReference type="NCBI Taxonomy" id="143232"/>
    <lineage>
        <taxon>Eukaryota</taxon>
        <taxon>Fungi</taxon>
        <taxon>Dikarya</taxon>
        <taxon>Basidiomycota</taxon>
        <taxon>Agaricomycotina</taxon>
        <taxon>Tremellomycetes</taxon>
        <taxon>Trichosporonales</taxon>
        <taxon>Trichosporonaceae</taxon>
        <taxon>Vanrija</taxon>
    </lineage>
</organism>
<dbReference type="EMBL" id="CP086714">
    <property type="protein sequence ID" value="WOO77857.1"/>
    <property type="molecule type" value="Genomic_DNA"/>
</dbReference>
<evidence type="ECO:0000313" key="2">
    <source>
        <dbReference type="EMBL" id="WOO77857.1"/>
    </source>
</evidence>
<sequence length="160" mass="17012">MKWTAALVLAAAGYITSSVTASPLPVPTYIPPIAPVYGAVEVDEVPPAPALLFTSEFPSELTAGSKLELAWEGGDGRGVEVYFIPRWARQREYEQVPIAPNTTASALVWHVPKLADYPAGTNMYVCVAEAQLTSSIIGVKDGSEGPGSTWWDLSPPLALV</sequence>
<dbReference type="AlphaFoldDB" id="A0AAF0Y0Z6"/>
<evidence type="ECO:0000313" key="3">
    <source>
        <dbReference type="Proteomes" id="UP000827549"/>
    </source>
</evidence>